<organism evidence="2 3">
    <name type="scientific">Priestia megaterium</name>
    <name type="common">Bacillus megaterium</name>
    <dbReference type="NCBI Taxonomy" id="1404"/>
    <lineage>
        <taxon>Bacteria</taxon>
        <taxon>Bacillati</taxon>
        <taxon>Bacillota</taxon>
        <taxon>Bacilli</taxon>
        <taxon>Bacillales</taxon>
        <taxon>Bacillaceae</taxon>
        <taxon>Priestia</taxon>
    </lineage>
</organism>
<reference evidence="2 3" key="2">
    <citation type="submission" date="2020-04" db="EMBL/GenBank/DDBJ databases">
        <authorList>
            <person name="Fomenkov A."/>
            <person name="Anton B.P."/>
            <person name="Roberts R.J."/>
        </authorList>
    </citation>
    <scope>NUCLEOTIDE SEQUENCE [LARGE SCALE GENOMIC DNA]</scope>
    <source>
        <strain evidence="2 3">S2</strain>
    </source>
</reference>
<feature type="domain" description="Glycosyltransferase subfamily 4-like N-terminal" evidence="1">
    <location>
        <begin position="13"/>
        <end position="161"/>
    </location>
</feature>
<dbReference type="Pfam" id="PF13439">
    <property type="entry name" value="Glyco_transf_4"/>
    <property type="match status" value="1"/>
</dbReference>
<dbReference type="Proteomes" id="UP000501868">
    <property type="component" value="Chromosome"/>
</dbReference>
<evidence type="ECO:0000259" key="1">
    <source>
        <dbReference type="Pfam" id="PF13439"/>
    </source>
</evidence>
<protein>
    <submittedName>
        <fullName evidence="2">Glycosyltransferase family 4 protein</fullName>
    </submittedName>
</protein>
<dbReference type="Gene3D" id="3.40.50.2000">
    <property type="entry name" value="Glycogen Phosphorylase B"/>
    <property type="match status" value="2"/>
</dbReference>
<sequence>MKIAIVIWRMAFSGAENVANALIQEFISSGHEVEVILTASKVEASTDFKVHSVAIDGPQGIRQIKRSILLRKIVKENNYDVVIGFGHIDAIHVLRALPFVNTTTIACARMDPLTYPENKRLRIERKLMYRMVDGMILQTNSQKEYFKKIVKGPTVVIPNPVRDFGIKSVCVAERENKCVTVARLDDAQKDHMFMFECFREFVKIHPDYILELYGDGPDKQKYENYINQHGLEGKIVLCGRVNNPQEHIKNAKMFLLTSRHEGMPNALIEAMAMGLPCVAVDCGGGGVKDLVRNNENGIIVEQGDLQTFVYEMCRVADDNVLQERLSAGAIQIRAELSLKAIAHRWIEAFKKIRKGKIDYD</sequence>
<evidence type="ECO:0000313" key="2">
    <source>
        <dbReference type="EMBL" id="QIZ05644.1"/>
    </source>
</evidence>
<accession>A0A6H1NWG8</accession>
<name>A0A6H1NWG8_PRIMG</name>
<evidence type="ECO:0000313" key="3">
    <source>
        <dbReference type="Proteomes" id="UP000501868"/>
    </source>
</evidence>
<dbReference type="EMBL" id="CP051128">
    <property type="protein sequence ID" value="QIZ05644.1"/>
    <property type="molecule type" value="Genomic_DNA"/>
</dbReference>
<dbReference type="Pfam" id="PF13692">
    <property type="entry name" value="Glyco_trans_1_4"/>
    <property type="match status" value="1"/>
</dbReference>
<dbReference type="PANTHER" id="PTHR12526">
    <property type="entry name" value="GLYCOSYLTRANSFERASE"/>
    <property type="match status" value="1"/>
</dbReference>
<keyword evidence="2" id="KW-0808">Transferase</keyword>
<gene>
    <name evidence="2" type="ORF">HFZ78_01880</name>
</gene>
<dbReference type="PANTHER" id="PTHR12526:SF630">
    <property type="entry name" value="GLYCOSYLTRANSFERASE"/>
    <property type="match status" value="1"/>
</dbReference>
<dbReference type="GO" id="GO:0016740">
    <property type="term" value="F:transferase activity"/>
    <property type="evidence" value="ECO:0007669"/>
    <property type="project" value="UniProtKB-KW"/>
</dbReference>
<dbReference type="InterPro" id="IPR028098">
    <property type="entry name" value="Glyco_trans_4-like_N"/>
</dbReference>
<dbReference type="AlphaFoldDB" id="A0A6H1NWG8"/>
<dbReference type="SUPFAM" id="SSF53756">
    <property type="entry name" value="UDP-Glycosyltransferase/glycogen phosphorylase"/>
    <property type="match status" value="1"/>
</dbReference>
<proteinExistence type="predicted"/>
<reference evidence="2 3" key="1">
    <citation type="submission" date="2020-04" db="EMBL/GenBank/DDBJ databases">
        <title>Genome-Wide Identification of 5-Methylcytosine Sites in Bacterial Genomes By High-Throughput Sequencing of MspJI Restriction Fragments.</title>
        <authorList>
            <person name="Wu V."/>
        </authorList>
    </citation>
    <scope>NUCLEOTIDE SEQUENCE [LARGE SCALE GENOMIC DNA]</scope>
    <source>
        <strain evidence="2 3">S2</strain>
    </source>
</reference>